<organism evidence="2 3">
    <name type="scientific">Peptostreptococcus porci</name>
    <dbReference type="NCBI Taxonomy" id="2652282"/>
    <lineage>
        <taxon>Bacteria</taxon>
        <taxon>Bacillati</taxon>
        <taxon>Bacillota</taxon>
        <taxon>Clostridia</taxon>
        <taxon>Peptostreptococcales</taxon>
        <taxon>Peptostreptococcaceae</taxon>
        <taxon>Peptostreptococcus</taxon>
    </lineage>
</organism>
<gene>
    <name evidence="2" type="ORF">FYJ71_02495</name>
</gene>
<reference evidence="2 3" key="1">
    <citation type="submission" date="2019-08" db="EMBL/GenBank/DDBJ databases">
        <title>In-depth cultivation of the pig gut microbiome towards novel bacterial diversity and tailored functional studies.</title>
        <authorList>
            <person name="Wylensek D."/>
            <person name="Hitch T.C.A."/>
            <person name="Clavel T."/>
        </authorList>
    </citation>
    <scope>NUCLEOTIDE SEQUENCE [LARGE SCALE GENOMIC DNA]</scope>
    <source>
        <strain evidence="2 3">WCA-SAB-591-4A-A</strain>
    </source>
</reference>
<dbReference type="RefSeq" id="WP_154537222.1">
    <property type="nucleotide sequence ID" value="NZ_JAQYHJ010000077.1"/>
</dbReference>
<dbReference type="Proteomes" id="UP000440713">
    <property type="component" value="Unassembled WGS sequence"/>
</dbReference>
<dbReference type="Pfam" id="PF04246">
    <property type="entry name" value="RseC_MucC"/>
    <property type="match status" value="1"/>
</dbReference>
<keyword evidence="1" id="KW-0812">Transmembrane</keyword>
<dbReference type="PANTHER" id="PTHR35867">
    <property type="entry name" value="PROTEIN RSEC"/>
    <property type="match status" value="1"/>
</dbReference>
<feature type="transmembrane region" description="Helical" evidence="1">
    <location>
        <begin position="73"/>
        <end position="94"/>
    </location>
</feature>
<dbReference type="PANTHER" id="PTHR35867:SF1">
    <property type="entry name" value="PROTEIN RSEC"/>
    <property type="match status" value="1"/>
</dbReference>
<feature type="transmembrane region" description="Helical" evidence="1">
    <location>
        <begin position="106"/>
        <end position="123"/>
    </location>
</feature>
<evidence type="ECO:0000313" key="2">
    <source>
        <dbReference type="EMBL" id="MST61843.1"/>
    </source>
</evidence>
<accession>A0A6N7XE50</accession>
<name>A0A6N7XE50_9FIRM</name>
<sequence length="158" mass="17681">MDQRGYILEVTSDDTAMFKMQRLSACASCGKCIGASNSESQDIIVEVQNKIGAKKGQYVEVSMEHIDVMRAIFIVYGIPLIALIIGSVASFYLLENIGYTGNKLEILSFVFGLVLMGISYIFIKKKDNSFRESRRYMPTVTRIVGDIKPENVLDQFSN</sequence>
<evidence type="ECO:0000313" key="3">
    <source>
        <dbReference type="Proteomes" id="UP000440713"/>
    </source>
</evidence>
<dbReference type="InterPro" id="IPR007359">
    <property type="entry name" value="SigmaE_reg_RseC_MucC"/>
</dbReference>
<comment type="caution">
    <text evidence="2">The sequence shown here is derived from an EMBL/GenBank/DDBJ whole genome shotgun (WGS) entry which is preliminary data.</text>
</comment>
<keyword evidence="3" id="KW-1185">Reference proteome</keyword>
<keyword evidence="1" id="KW-0472">Membrane</keyword>
<dbReference type="InterPro" id="IPR026268">
    <property type="entry name" value="RseC"/>
</dbReference>
<dbReference type="EMBL" id="VUNE01000001">
    <property type="protein sequence ID" value="MST61843.1"/>
    <property type="molecule type" value="Genomic_DNA"/>
</dbReference>
<proteinExistence type="predicted"/>
<evidence type="ECO:0000256" key="1">
    <source>
        <dbReference type="SAM" id="Phobius"/>
    </source>
</evidence>
<keyword evidence="1" id="KW-1133">Transmembrane helix</keyword>
<protein>
    <submittedName>
        <fullName evidence="2">SoxR reducing system RseC family protein</fullName>
    </submittedName>
</protein>
<dbReference type="AlphaFoldDB" id="A0A6N7XE50"/>
<dbReference type="PIRSF" id="PIRSF004923">
    <property type="entry name" value="RseC"/>
    <property type="match status" value="1"/>
</dbReference>